<dbReference type="Proteomes" id="UP001234989">
    <property type="component" value="Chromosome 4"/>
</dbReference>
<evidence type="ECO:0000313" key="1">
    <source>
        <dbReference type="EMBL" id="WMV23685.1"/>
    </source>
</evidence>
<evidence type="ECO:0000313" key="2">
    <source>
        <dbReference type="Proteomes" id="UP001234989"/>
    </source>
</evidence>
<protein>
    <submittedName>
        <fullName evidence="1">Uncharacterized protein</fullName>
    </submittedName>
</protein>
<keyword evidence="2" id="KW-1185">Reference proteome</keyword>
<proteinExistence type="predicted"/>
<dbReference type="AlphaFoldDB" id="A0AAF0QM14"/>
<sequence length="83" mass="9191">IKEKAEELLLFYTKAKILFTGQTLHSSSETTIPKSSLENLVFKTNGVGTVCNLHLQDILLLIDMLPCIPKKTSSEAILTHHSP</sequence>
<organism evidence="1 2">
    <name type="scientific">Solanum verrucosum</name>
    <dbReference type="NCBI Taxonomy" id="315347"/>
    <lineage>
        <taxon>Eukaryota</taxon>
        <taxon>Viridiplantae</taxon>
        <taxon>Streptophyta</taxon>
        <taxon>Embryophyta</taxon>
        <taxon>Tracheophyta</taxon>
        <taxon>Spermatophyta</taxon>
        <taxon>Magnoliopsida</taxon>
        <taxon>eudicotyledons</taxon>
        <taxon>Gunneridae</taxon>
        <taxon>Pentapetalae</taxon>
        <taxon>asterids</taxon>
        <taxon>lamiids</taxon>
        <taxon>Solanales</taxon>
        <taxon>Solanaceae</taxon>
        <taxon>Solanoideae</taxon>
        <taxon>Solaneae</taxon>
        <taxon>Solanum</taxon>
    </lineage>
</organism>
<accession>A0AAF0QM14</accession>
<name>A0AAF0QM14_SOLVR</name>
<reference evidence="1" key="1">
    <citation type="submission" date="2023-08" db="EMBL/GenBank/DDBJ databases">
        <title>A de novo genome assembly of Solanum verrucosum Schlechtendal, a Mexican diploid species geographically isolated from the other diploid A-genome species in potato relatives.</title>
        <authorList>
            <person name="Hosaka K."/>
        </authorList>
    </citation>
    <scope>NUCLEOTIDE SEQUENCE</scope>
    <source>
        <tissue evidence="1">Young leaves</tissue>
    </source>
</reference>
<feature type="non-terminal residue" evidence="1">
    <location>
        <position position="1"/>
    </location>
</feature>
<gene>
    <name evidence="1" type="ORF">MTR67_017070</name>
</gene>
<dbReference type="EMBL" id="CP133615">
    <property type="protein sequence ID" value="WMV23685.1"/>
    <property type="molecule type" value="Genomic_DNA"/>
</dbReference>